<evidence type="ECO:0000256" key="2">
    <source>
        <dbReference type="ARBA" id="ARBA00022630"/>
    </source>
</evidence>
<dbReference type="HOGENOM" id="CLU_012153_2_1_1"/>
<evidence type="ECO:0000259" key="6">
    <source>
        <dbReference type="Pfam" id="PF00724"/>
    </source>
</evidence>
<dbReference type="RefSeq" id="XP_016264152.1">
    <property type="nucleotide sequence ID" value="XM_016405946.1"/>
</dbReference>
<proteinExistence type="predicted"/>
<dbReference type="GO" id="GO:0003959">
    <property type="term" value="F:NADPH dehydrogenase activity"/>
    <property type="evidence" value="ECO:0007669"/>
    <property type="project" value="InterPro"/>
</dbReference>
<name>A0A0D2AVW7_9EURO</name>
<dbReference type="PANTHER" id="PTHR43303">
    <property type="entry name" value="NADPH DEHYDROGENASE C23G7.10C-RELATED"/>
    <property type="match status" value="1"/>
</dbReference>
<accession>A0A0D2AVW7</accession>
<dbReference type="STRING" id="215243.A0A0D2AVW7"/>
<keyword evidence="4" id="KW-0521">NADP</keyword>
<dbReference type="GO" id="GO:0010181">
    <property type="term" value="F:FMN binding"/>
    <property type="evidence" value="ECO:0007669"/>
    <property type="project" value="InterPro"/>
</dbReference>
<dbReference type="GO" id="GO:0050661">
    <property type="term" value="F:NADP binding"/>
    <property type="evidence" value="ECO:0007669"/>
    <property type="project" value="InterPro"/>
</dbReference>
<dbReference type="Proteomes" id="UP000053342">
    <property type="component" value="Unassembled WGS sequence"/>
</dbReference>
<dbReference type="CDD" id="cd02932">
    <property type="entry name" value="OYE_YqiM_FMN"/>
    <property type="match status" value="1"/>
</dbReference>
<feature type="domain" description="NADH:flavin oxidoreductase/NADH oxidase N-terminal" evidence="6">
    <location>
        <begin position="47"/>
        <end position="389"/>
    </location>
</feature>
<comment type="cofactor">
    <cofactor evidence="1">
        <name>FMN</name>
        <dbReference type="ChEBI" id="CHEBI:58210"/>
    </cofactor>
</comment>
<evidence type="ECO:0000313" key="7">
    <source>
        <dbReference type="EMBL" id="KIW43936.1"/>
    </source>
</evidence>
<dbReference type="EMBL" id="KN847335">
    <property type="protein sequence ID" value="KIW43936.1"/>
    <property type="molecule type" value="Genomic_DNA"/>
</dbReference>
<evidence type="ECO:0000256" key="5">
    <source>
        <dbReference type="ARBA" id="ARBA00023002"/>
    </source>
</evidence>
<evidence type="ECO:0000256" key="4">
    <source>
        <dbReference type="ARBA" id="ARBA00022857"/>
    </source>
</evidence>
<dbReference type="Pfam" id="PF00724">
    <property type="entry name" value="Oxidored_FMN"/>
    <property type="match status" value="1"/>
</dbReference>
<dbReference type="AlphaFoldDB" id="A0A0D2AVW7"/>
<keyword evidence="5" id="KW-0560">Oxidoreductase</keyword>
<dbReference type="OrthoDB" id="72788at2759"/>
<evidence type="ECO:0000256" key="1">
    <source>
        <dbReference type="ARBA" id="ARBA00001917"/>
    </source>
</evidence>
<evidence type="ECO:0000313" key="8">
    <source>
        <dbReference type="Proteomes" id="UP000053342"/>
    </source>
</evidence>
<dbReference type="PANTHER" id="PTHR43303:SF4">
    <property type="entry name" value="NADPH DEHYDROGENASE C23G7.10C-RELATED"/>
    <property type="match status" value="1"/>
</dbReference>
<reference evidence="7 8" key="1">
    <citation type="submission" date="2015-01" db="EMBL/GenBank/DDBJ databases">
        <title>The Genome Sequence of Exophiala oligosperma CBS72588.</title>
        <authorList>
            <consortium name="The Broad Institute Genomics Platform"/>
            <person name="Cuomo C."/>
            <person name="de Hoog S."/>
            <person name="Gorbushina A."/>
            <person name="Stielow B."/>
            <person name="Teixiera M."/>
            <person name="Abouelleil A."/>
            <person name="Chapman S.B."/>
            <person name="Priest M."/>
            <person name="Young S.K."/>
            <person name="Wortman J."/>
            <person name="Nusbaum C."/>
            <person name="Birren B."/>
        </authorList>
    </citation>
    <scope>NUCLEOTIDE SEQUENCE [LARGE SCALE GENOMIC DNA]</scope>
    <source>
        <strain evidence="7 8">CBS 72588</strain>
    </source>
</reference>
<dbReference type="GeneID" id="27357057"/>
<protein>
    <recommendedName>
        <fullName evidence="6">NADH:flavin oxidoreductase/NADH oxidase N-terminal domain-containing protein</fullName>
    </recommendedName>
</protein>
<dbReference type="InterPro" id="IPR013785">
    <property type="entry name" value="Aldolase_TIM"/>
</dbReference>
<dbReference type="InterPro" id="IPR001155">
    <property type="entry name" value="OxRdtase_FMN_N"/>
</dbReference>
<dbReference type="VEuPathDB" id="FungiDB:PV06_04983"/>
<keyword evidence="8" id="KW-1185">Reference proteome</keyword>
<evidence type="ECO:0000256" key="3">
    <source>
        <dbReference type="ARBA" id="ARBA00022643"/>
    </source>
</evidence>
<dbReference type="InterPro" id="IPR044152">
    <property type="entry name" value="YqjM-like"/>
</dbReference>
<keyword evidence="2" id="KW-0285">Flavoprotein</keyword>
<dbReference type="SUPFAM" id="SSF51395">
    <property type="entry name" value="FMN-linked oxidoreductases"/>
    <property type="match status" value="1"/>
</dbReference>
<sequence length="419" mass="45799">MTEATLVPDLPNKGVEGLSYFTPAQDPVAGSTKTHTTQDDDVSVVPKLFEPLKIRNVEFQNRIFVSPMCQYSAQDGHLTHWHLSHLGGILMRGPGLTMIEATAVLANGRITPQDSGLWQDSQMEPLKMIVDFAHSQGQKIGIQLSHAGRKASTVAPWLAGASLATENVGGWPSDVWGPSDVAFTDTMAKPICMGKAEMEELKEGWAAATRRAVQVGFDVIEVHAAHGYLLSSFHSPAVNDKRTDEYGGQPLENRTRLTREIVQVTRKNMPETMPLFVRVTATDWLEENPDFAGSWTPDQTVELAASLTGLGVDLIDVSSGGNHVLQHIHSRPGFQAPFATMIKKRLGHDMLVATVGMINEGRLANKLLQEDELDAVFVGRAFLKNPGLVWAWADELGTKVAQAHQIAWGFSGRKMPGRN</sequence>
<keyword evidence="3" id="KW-0288">FMN</keyword>
<gene>
    <name evidence="7" type="ORF">PV06_04983</name>
</gene>
<organism evidence="7 8">
    <name type="scientific">Exophiala oligosperma</name>
    <dbReference type="NCBI Taxonomy" id="215243"/>
    <lineage>
        <taxon>Eukaryota</taxon>
        <taxon>Fungi</taxon>
        <taxon>Dikarya</taxon>
        <taxon>Ascomycota</taxon>
        <taxon>Pezizomycotina</taxon>
        <taxon>Eurotiomycetes</taxon>
        <taxon>Chaetothyriomycetidae</taxon>
        <taxon>Chaetothyriales</taxon>
        <taxon>Herpotrichiellaceae</taxon>
        <taxon>Exophiala</taxon>
    </lineage>
</organism>
<dbReference type="Gene3D" id="3.20.20.70">
    <property type="entry name" value="Aldolase class I"/>
    <property type="match status" value="1"/>
</dbReference>